<proteinExistence type="predicted"/>
<evidence type="ECO:0000313" key="1">
    <source>
        <dbReference type="EMBL" id="KAI3684591.1"/>
    </source>
</evidence>
<gene>
    <name evidence="1" type="ORF">L6452_33815</name>
</gene>
<reference evidence="1 2" key="2">
    <citation type="journal article" date="2022" name="Mol. Ecol. Resour.">
        <title>The genomes of chicory, endive, great burdock and yacon provide insights into Asteraceae paleo-polyploidization history and plant inulin production.</title>
        <authorList>
            <person name="Fan W."/>
            <person name="Wang S."/>
            <person name="Wang H."/>
            <person name="Wang A."/>
            <person name="Jiang F."/>
            <person name="Liu H."/>
            <person name="Zhao H."/>
            <person name="Xu D."/>
            <person name="Zhang Y."/>
        </authorList>
    </citation>
    <scope>NUCLEOTIDE SEQUENCE [LARGE SCALE GENOMIC DNA]</scope>
    <source>
        <strain evidence="2">cv. Niubang</strain>
    </source>
</reference>
<name>A0ACB8YGJ8_ARCLA</name>
<keyword evidence="2" id="KW-1185">Reference proteome</keyword>
<reference evidence="2" key="1">
    <citation type="journal article" date="2022" name="Mol. Ecol. Resour.">
        <title>The genomes of chicory, endive, great burdock and yacon provide insights into Asteraceae palaeo-polyploidization history and plant inulin production.</title>
        <authorList>
            <person name="Fan W."/>
            <person name="Wang S."/>
            <person name="Wang H."/>
            <person name="Wang A."/>
            <person name="Jiang F."/>
            <person name="Liu H."/>
            <person name="Zhao H."/>
            <person name="Xu D."/>
            <person name="Zhang Y."/>
        </authorList>
    </citation>
    <scope>NUCLEOTIDE SEQUENCE [LARGE SCALE GENOMIC DNA]</scope>
    <source>
        <strain evidence="2">cv. Niubang</strain>
    </source>
</reference>
<dbReference type="EMBL" id="CM042058">
    <property type="protein sequence ID" value="KAI3684591.1"/>
    <property type="molecule type" value="Genomic_DNA"/>
</dbReference>
<protein>
    <submittedName>
        <fullName evidence="1">Uncharacterized protein</fullName>
    </submittedName>
</protein>
<dbReference type="Proteomes" id="UP001055879">
    <property type="component" value="Linkage Group LG12"/>
</dbReference>
<comment type="caution">
    <text evidence="1">The sequence shown here is derived from an EMBL/GenBank/DDBJ whole genome shotgun (WGS) entry which is preliminary data.</text>
</comment>
<accession>A0ACB8YGJ8</accession>
<organism evidence="1 2">
    <name type="scientific">Arctium lappa</name>
    <name type="common">Greater burdock</name>
    <name type="synonym">Lappa major</name>
    <dbReference type="NCBI Taxonomy" id="4217"/>
    <lineage>
        <taxon>Eukaryota</taxon>
        <taxon>Viridiplantae</taxon>
        <taxon>Streptophyta</taxon>
        <taxon>Embryophyta</taxon>
        <taxon>Tracheophyta</taxon>
        <taxon>Spermatophyta</taxon>
        <taxon>Magnoliopsida</taxon>
        <taxon>eudicotyledons</taxon>
        <taxon>Gunneridae</taxon>
        <taxon>Pentapetalae</taxon>
        <taxon>asterids</taxon>
        <taxon>campanulids</taxon>
        <taxon>Asterales</taxon>
        <taxon>Asteraceae</taxon>
        <taxon>Carduoideae</taxon>
        <taxon>Cardueae</taxon>
        <taxon>Arctiinae</taxon>
        <taxon>Arctium</taxon>
    </lineage>
</organism>
<evidence type="ECO:0000313" key="2">
    <source>
        <dbReference type="Proteomes" id="UP001055879"/>
    </source>
</evidence>
<sequence>MAMTPRGGGANPNRPQRSIIGRVYERFKPISEWKHEDDCHRLLIYLPGFRKEFMKITIEYPNKLRVRGERLVAGNKWNQFREDFEVPKKCKMSGIRAKFDGGILTITIPRKITAAPIAAVTTAAKSKEPMKRAKQDHTTDSADATDQTLRRQPVAADCGGGLDQPPLDRAKSTTQGMRNKVEEYYKWVVKGWLAMGGMKEETRAVVVNMGAVVVLVVVLGVYVSYAINGSSGYRN</sequence>